<dbReference type="KEGG" id="aagg:ETAA8_61950"/>
<evidence type="ECO:0000313" key="4">
    <source>
        <dbReference type="Proteomes" id="UP000315017"/>
    </source>
</evidence>
<name>A0A517YLD7_9BACT</name>
<dbReference type="EMBL" id="CP036274">
    <property type="protein sequence ID" value="QDU31042.1"/>
    <property type="molecule type" value="Genomic_DNA"/>
</dbReference>
<evidence type="ECO:0000256" key="1">
    <source>
        <dbReference type="SAM" id="Phobius"/>
    </source>
</evidence>
<dbReference type="PROSITE" id="PS50234">
    <property type="entry name" value="VWFA"/>
    <property type="match status" value="1"/>
</dbReference>
<sequence>MSASPVFRRSASRAAMHGRRGKIIVMTAFLMTTMMAMIAFSVDVGYMAVTRTEIQICTDAAALAGAAGLVDGSAAAVTQATSYLGKNKVGGQTLTASNATIVTGMWNDTTKVFTAGGDTPNAIKINTSLSNTPLFFGKALNKQSFNTSAQSIATYQPRDIALVLDYSGSMAYDSQFRNMSLIGKSAIEANLLQIWQELGSPTYGTLPFTPLAYGDRNTSKSSVKSKFKLTNVAYPYPDGSWDEYIDYVQDNSYINSAGYRCKYGLMTWVHFQMEKFGSAADSPGFHVTSQQPLTALKDAVDEFLGFLSENSTDDRVAFSLYTASDNTAKLEQALTKTYTLVSDKVQGRQAGHYVGSTNISAGMTKGRLELQNNSRVGVSKLLVLMTDGEANLPTGNTSTDKQKVRDEAALCAAAKIPVVTITVGAGADVDLMQEVADITGGAAFVVPGGQPISQVQEQLEQVFSQVAADRPLKLVQ</sequence>
<dbReference type="Gene3D" id="3.40.50.410">
    <property type="entry name" value="von Willebrand factor, type A domain"/>
    <property type="match status" value="1"/>
</dbReference>
<dbReference type="Pfam" id="PF09977">
    <property type="entry name" value="Tad_C"/>
    <property type="match status" value="1"/>
</dbReference>
<proteinExistence type="predicted"/>
<keyword evidence="4" id="KW-1185">Reference proteome</keyword>
<dbReference type="SMART" id="SM00327">
    <property type="entry name" value="VWA"/>
    <property type="match status" value="1"/>
</dbReference>
<dbReference type="OrthoDB" id="226477at2"/>
<evidence type="ECO:0000313" key="3">
    <source>
        <dbReference type="EMBL" id="QDU31042.1"/>
    </source>
</evidence>
<evidence type="ECO:0000259" key="2">
    <source>
        <dbReference type="PROSITE" id="PS50234"/>
    </source>
</evidence>
<dbReference type="RefSeq" id="WP_145097518.1">
    <property type="nucleotide sequence ID" value="NZ_CP036274.1"/>
</dbReference>
<accession>A0A517YLD7</accession>
<keyword evidence="1" id="KW-0812">Transmembrane</keyword>
<keyword evidence="1" id="KW-1133">Transmembrane helix</keyword>
<dbReference type="SUPFAM" id="SSF53300">
    <property type="entry name" value="vWA-like"/>
    <property type="match status" value="1"/>
</dbReference>
<dbReference type="CDD" id="cd00198">
    <property type="entry name" value="vWFA"/>
    <property type="match status" value="1"/>
</dbReference>
<feature type="transmembrane region" description="Helical" evidence="1">
    <location>
        <begin position="21"/>
        <end position="42"/>
    </location>
</feature>
<dbReference type="InterPro" id="IPR018705">
    <property type="entry name" value="DUF2134_membrane"/>
</dbReference>
<dbReference type="Proteomes" id="UP000315017">
    <property type="component" value="Chromosome"/>
</dbReference>
<keyword evidence="1" id="KW-0472">Membrane</keyword>
<feature type="domain" description="VWFA" evidence="2">
    <location>
        <begin position="268"/>
        <end position="459"/>
    </location>
</feature>
<gene>
    <name evidence="3" type="ORF">ETAA8_61950</name>
</gene>
<organism evidence="3 4">
    <name type="scientific">Anatilimnocola aggregata</name>
    <dbReference type="NCBI Taxonomy" id="2528021"/>
    <lineage>
        <taxon>Bacteria</taxon>
        <taxon>Pseudomonadati</taxon>
        <taxon>Planctomycetota</taxon>
        <taxon>Planctomycetia</taxon>
        <taxon>Pirellulales</taxon>
        <taxon>Pirellulaceae</taxon>
        <taxon>Anatilimnocola</taxon>
    </lineage>
</organism>
<dbReference type="AlphaFoldDB" id="A0A517YLD7"/>
<dbReference type="InterPro" id="IPR002035">
    <property type="entry name" value="VWF_A"/>
</dbReference>
<reference evidence="3 4" key="1">
    <citation type="submission" date="2019-02" db="EMBL/GenBank/DDBJ databases">
        <title>Deep-cultivation of Planctomycetes and their phenomic and genomic characterization uncovers novel biology.</title>
        <authorList>
            <person name="Wiegand S."/>
            <person name="Jogler M."/>
            <person name="Boedeker C."/>
            <person name="Pinto D."/>
            <person name="Vollmers J."/>
            <person name="Rivas-Marin E."/>
            <person name="Kohn T."/>
            <person name="Peeters S.H."/>
            <person name="Heuer A."/>
            <person name="Rast P."/>
            <person name="Oberbeckmann S."/>
            <person name="Bunk B."/>
            <person name="Jeske O."/>
            <person name="Meyerdierks A."/>
            <person name="Storesund J.E."/>
            <person name="Kallscheuer N."/>
            <person name="Luecker S."/>
            <person name="Lage O.M."/>
            <person name="Pohl T."/>
            <person name="Merkel B.J."/>
            <person name="Hornburger P."/>
            <person name="Mueller R.-W."/>
            <person name="Bruemmer F."/>
            <person name="Labrenz M."/>
            <person name="Spormann A.M."/>
            <person name="Op den Camp H."/>
            <person name="Overmann J."/>
            <person name="Amann R."/>
            <person name="Jetten M.S.M."/>
            <person name="Mascher T."/>
            <person name="Medema M.H."/>
            <person name="Devos D.P."/>
            <person name="Kaster A.-K."/>
            <person name="Ovreas L."/>
            <person name="Rohde M."/>
            <person name="Galperin M.Y."/>
            <person name="Jogler C."/>
        </authorList>
    </citation>
    <scope>NUCLEOTIDE SEQUENCE [LARGE SCALE GENOMIC DNA]</scope>
    <source>
        <strain evidence="3 4">ETA_A8</strain>
    </source>
</reference>
<protein>
    <submittedName>
        <fullName evidence="3">von Willebrand factor type A domain protein</fullName>
    </submittedName>
</protein>
<dbReference type="Pfam" id="PF00092">
    <property type="entry name" value="VWA"/>
    <property type="match status" value="1"/>
</dbReference>
<dbReference type="InterPro" id="IPR036465">
    <property type="entry name" value="vWFA_dom_sf"/>
</dbReference>